<evidence type="ECO:0000313" key="3">
    <source>
        <dbReference type="EMBL" id="OEU07007.1"/>
    </source>
</evidence>
<dbReference type="EMBL" id="KV784394">
    <property type="protein sequence ID" value="OEU07007.1"/>
    <property type="molecule type" value="Genomic_DNA"/>
</dbReference>
<feature type="compositionally biased region" description="Basic and acidic residues" evidence="1">
    <location>
        <begin position="141"/>
        <end position="161"/>
    </location>
</feature>
<dbReference type="OrthoDB" id="48818at2759"/>
<dbReference type="Pfam" id="PF20710">
    <property type="entry name" value="DUF6824"/>
    <property type="match status" value="1"/>
</dbReference>
<proteinExistence type="predicted"/>
<protein>
    <recommendedName>
        <fullName evidence="2">DUF6824 domain-containing protein</fullName>
    </recommendedName>
</protein>
<evidence type="ECO:0000256" key="1">
    <source>
        <dbReference type="SAM" id="MobiDB-lite"/>
    </source>
</evidence>
<dbReference type="AlphaFoldDB" id="A0A1E7EMD8"/>
<feature type="domain" description="DUF6824" evidence="2">
    <location>
        <begin position="24"/>
        <end position="127"/>
    </location>
</feature>
<name>A0A1E7EMD8_9STRA</name>
<feature type="compositionally biased region" description="Polar residues" evidence="1">
    <location>
        <begin position="130"/>
        <end position="139"/>
    </location>
</feature>
<feature type="region of interest" description="Disordered" evidence="1">
    <location>
        <begin position="127"/>
        <end position="161"/>
    </location>
</feature>
<dbReference type="Proteomes" id="UP000095751">
    <property type="component" value="Unassembled WGS sequence"/>
</dbReference>
<dbReference type="KEGG" id="fcy:FRACYDRAFT_198927"/>
<dbReference type="InterPro" id="IPR049227">
    <property type="entry name" value="DUF6824"/>
</dbReference>
<organism evidence="3 4">
    <name type="scientific">Fragilariopsis cylindrus CCMP1102</name>
    <dbReference type="NCBI Taxonomy" id="635003"/>
    <lineage>
        <taxon>Eukaryota</taxon>
        <taxon>Sar</taxon>
        <taxon>Stramenopiles</taxon>
        <taxon>Ochrophyta</taxon>
        <taxon>Bacillariophyta</taxon>
        <taxon>Bacillariophyceae</taxon>
        <taxon>Bacillariophycidae</taxon>
        <taxon>Bacillariales</taxon>
        <taxon>Bacillariaceae</taxon>
        <taxon>Fragilariopsis</taxon>
    </lineage>
</organism>
<accession>A0A1E7EMD8</accession>
<dbReference type="InParanoid" id="A0A1E7EMD8"/>
<sequence length="278" mass="31578">MDYSSTTIQAETNISQLQQLQPFDVLCGRDKQCYNNIGNRRFRILINCNLPRYLECESRNTRSGIIVALTQELCCGSGTCGNSSSASSRIRFFKRQGKKGSTCDANNSLIELGFKQCREKIGHALRDAASQHNNSSIKSQEAIEKNRQMESQKELNEQQRTEEANILNNVDNKNTTVDGNLDLEIQLPNNSHQFSMQMLHGLKEKEFHASPSLPLTNNSKDFLNIDNTYTTLNHNLQPHNRRSHRFSRMMFNSISEELLEISSIACSNISEDEDIVIL</sequence>
<evidence type="ECO:0000259" key="2">
    <source>
        <dbReference type="Pfam" id="PF20710"/>
    </source>
</evidence>
<keyword evidence="4" id="KW-1185">Reference proteome</keyword>
<gene>
    <name evidence="3" type="ORF">FRACYDRAFT_198927</name>
</gene>
<evidence type="ECO:0000313" key="4">
    <source>
        <dbReference type="Proteomes" id="UP000095751"/>
    </source>
</evidence>
<reference evidence="3 4" key="1">
    <citation type="submission" date="2016-09" db="EMBL/GenBank/DDBJ databases">
        <title>Extensive genetic diversity and differential bi-allelic expression allows diatom success in the polar Southern Ocean.</title>
        <authorList>
            <consortium name="DOE Joint Genome Institute"/>
            <person name="Mock T."/>
            <person name="Otillar R.P."/>
            <person name="Strauss J."/>
            <person name="Dupont C."/>
            <person name="Frickenhaus S."/>
            <person name="Maumus F."/>
            <person name="Mcmullan M."/>
            <person name="Sanges R."/>
            <person name="Schmutz J."/>
            <person name="Toseland A."/>
            <person name="Valas R."/>
            <person name="Veluchamy A."/>
            <person name="Ward B.J."/>
            <person name="Allen A."/>
            <person name="Barry K."/>
            <person name="Falciatore A."/>
            <person name="Ferrante M."/>
            <person name="Fortunato A.E."/>
            <person name="Gloeckner G."/>
            <person name="Gruber A."/>
            <person name="Hipkin R."/>
            <person name="Janech M."/>
            <person name="Kroth P."/>
            <person name="Leese F."/>
            <person name="Lindquist E."/>
            <person name="Lyon B.R."/>
            <person name="Martin J."/>
            <person name="Mayer C."/>
            <person name="Parker M."/>
            <person name="Quesneville H."/>
            <person name="Raymond J."/>
            <person name="Uhlig C."/>
            <person name="Valentin K.U."/>
            <person name="Worden A.Z."/>
            <person name="Armbrust E.V."/>
            <person name="Bowler C."/>
            <person name="Green B."/>
            <person name="Moulton V."/>
            <person name="Van Oosterhout C."/>
            <person name="Grigoriev I."/>
        </authorList>
    </citation>
    <scope>NUCLEOTIDE SEQUENCE [LARGE SCALE GENOMIC DNA]</scope>
    <source>
        <strain evidence="3 4">CCMP1102</strain>
    </source>
</reference>